<accession>A0ABP1FZN2</accession>
<reference evidence="1 2" key="1">
    <citation type="submission" date="2024-06" db="EMBL/GenBank/DDBJ databases">
        <authorList>
            <person name="Kraege A."/>
            <person name="Thomma B."/>
        </authorList>
    </citation>
    <scope>NUCLEOTIDE SEQUENCE [LARGE SCALE GENOMIC DNA]</scope>
</reference>
<evidence type="ECO:0000313" key="1">
    <source>
        <dbReference type="EMBL" id="CAL5225346.1"/>
    </source>
</evidence>
<name>A0ABP1FZN2_9CHLO</name>
<comment type="caution">
    <text evidence="1">The sequence shown here is derived from an EMBL/GenBank/DDBJ whole genome shotgun (WGS) entry which is preliminary data.</text>
</comment>
<dbReference type="Proteomes" id="UP001497392">
    <property type="component" value="Unassembled WGS sequence"/>
</dbReference>
<sequence>MFGGYKDQANRLKGIITEPMTDLEDDRQYYVIEAKKDASHDHAYFDALSARMTDATVARAFYKWLMSRDLTGFNPGIFSMTAAKAAMQNQARDGFDTWMQEVCLKPHNLMDAQVALTRGQNIYPDDAYKVYSTWYENVQQGLANAKKLGKGVLCGKIHQLLGTAGKNYKDRLGKRCMPMPTLARLTKMLKEQNRWDDAT</sequence>
<gene>
    <name evidence="1" type="primary">g8149</name>
    <name evidence="1" type="ORF">VP750_LOCUS7005</name>
</gene>
<proteinExistence type="predicted"/>
<evidence type="ECO:0000313" key="2">
    <source>
        <dbReference type="Proteomes" id="UP001497392"/>
    </source>
</evidence>
<protein>
    <submittedName>
        <fullName evidence="1">G8149 protein</fullName>
    </submittedName>
</protein>
<keyword evidence="2" id="KW-1185">Reference proteome</keyword>
<dbReference type="EMBL" id="CAXHTA020000012">
    <property type="protein sequence ID" value="CAL5225346.1"/>
    <property type="molecule type" value="Genomic_DNA"/>
</dbReference>
<organism evidence="1 2">
    <name type="scientific">Coccomyxa viridis</name>
    <dbReference type="NCBI Taxonomy" id="1274662"/>
    <lineage>
        <taxon>Eukaryota</taxon>
        <taxon>Viridiplantae</taxon>
        <taxon>Chlorophyta</taxon>
        <taxon>core chlorophytes</taxon>
        <taxon>Trebouxiophyceae</taxon>
        <taxon>Trebouxiophyceae incertae sedis</taxon>
        <taxon>Coccomyxaceae</taxon>
        <taxon>Coccomyxa</taxon>
    </lineage>
</organism>